<evidence type="ECO:0000313" key="1">
    <source>
        <dbReference type="EMBL" id="KAF2477920.1"/>
    </source>
</evidence>
<gene>
    <name evidence="1" type="ORF">BDR25DRAFT_348224</name>
</gene>
<sequence>MAEPQERVNLKVGGRGTAAEEPIYPVPSLGYSGHNTHACVVGCAPDQLNVLRSEKCYNRRWQHSDCLNIPTHRLILCRKKCPNGVIGPRRCSLPIKEHNDQIHSRMLPSFDLLNRFIQSTTLKVWYKEVRVPARLINRPQFKVAIYKPAKLCAMDDFCVKLARLRKANGLPASLNLNTHLKLHATIE</sequence>
<keyword evidence="2" id="KW-1185">Reference proteome</keyword>
<evidence type="ECO:0000313" key="2">
    <source>
        <dbReference type="Proteomes" id="UP000799755"/>
    </source>
</evidence>
<accession>A0ACB6RHW2</accession>
<dbReference type="EMBL" id="MU003492">
    <property type="protein sequence ID" value="KAF2477920.1"/>
    <property type="molecule type" value="Genomic_DNA"/>
</dbReference>
<protein>
    <submittedName>
        <fullName evidence="1">Uncharacterized protein</fullName>
    </submittedName>
</protein>
<proteinExistence type="predicted"/>
<organism evidence="1 2">
    <name type="scientific">Lindgomyces ingoldianus</name>
    <dbReference type="NCBI Taxonomy" id="673940"/>
    <lineage>
        <taxon>Eukaryota</taxon>
        <taxon>Fungi</taxon>
        <taxon>Dikarya</taxon>
        <taxon>Ascomycota</taxon>
        <taxon>Pezizomycotina</taxon>
        <taxon>Dothideomycetes</taxon>
        <taxon>Pleosporomycetidae</taxon>
        <taxon>Pleosporales</taxon>
        <taxon>Lindgomycetaceae</taxon>
        <taxon>Lindgomyces</taxon>
    </lineage>
</organism>
<reference evidence="1" key="1">
    <citation type="journal article" date="2020" name="Stud. Mycol.">
        <title>101 Dothideomycetes genomes: a test case for predicting lifestyles and emergence of pathogens.</title>
        <authorList>
            <person name="Haridas S."/>
            <person name="Albert R."/>
            <person name="Binder M."/>
            <person name="Bloem J."/>
            <person name="Labutti K."/>
            <person name="Salamov A."/>
            <person name="Andreopoulos B."/>
            <person name="Baker S."/>
            <person name="Barry K."/>
            <person name="Bills G."/>
            <person name="Bluhm B."/>
            <person name="Cannon C."/>
            <person name="Castanera R."/>
            <person name="Culley D."/>
            <person name="Daum C."/>
            <person name="Ezra D."/>
            <person name="Gonzalez J."/>
            <person name="Henrissat B."/>
            <person name="Kuo A."/>
            <person name="Liang C."/>
            <person name="Lipzen A."/>
            <person name="Lutzoni F."/>
            <person name="Magnuson J."/>
            <person name="Mondo S."/>
            <person name="Nolan M."/>
            <person name="Ohm R."/>
            <person name="Pangilinan J."/>
            <person name="Park H.-J."/>
            <person name="Ramirez L."/>
            <person name="Alfaro M."/>
            <person name="Sun H."/>
            <person name="Tritt A."/>
            <person name="Yoshinaga Y."/>
            <person name="Zwiers L.-H."/>
            <person name="Turgeon B."/>
            <person name="Goodwin S."/>
            <person name="Spatafora J."/>
            <person name="Crous P."/>
            <person name="Grigoriev I."/>
        </authorList>
    </citation>
    <scope>NUCLEOTIDE SEQUENCE</scope>
    <source>
        <strain evidence="1">ATCC 200398</strain>
    </source>
</reference>
<dbReference type="Proteomes" id="UP000799755">
    <property type="component" value="Unassembled WGS sequence"/>
</dbReference>
<name>A0ACB6RHW2_9PLEO</name>
<comment type="caution">
    <text evidence="1">The sequence shown here is derived from an EMBL/GenBank/DDBJ whole genome shotgun (WGS) entry which is preliminary data.</text>
</comment>